<dbReference type="HOGENOM" id="CLU_057081_0_0_0"/>
<evidence type="ECO:0000313" key="4">
    <source>
        <dbReference type="Proteomes" id="UP000001025"/>
    </source>
</evidence>
<evidence type="ECO:0000256" key="1">
    <source>
        <dbReference type="ARBA" id="ARBA00009892"/>
    </source>
</evidence>
<dbReference type="SUPFAM" id="SSF52467">
    <property type="entry name" value="DHS-like NAD/FAD-binding domain"/>
    <property type="match status" value="1"/>
</dbReference>
<evidence type="ECO:0000313" key="3">
    <source>
        <dbReference type="EMBL" id="CAD72062.1"/>
    </source>
</evidence>
<dbReference type="Proteomes" id="UP000001025">
    <property type="component" value="Chromosome"/>
</dbReference>
<dbReference type="PATRIC" id="fig|243090.15.peg.637"/>
<proteinExistence type="inferred from homology"/>
<dbReference type="KEGG" id="rba:RB1381"/>
<dbReference type="InterPro" id="IPR036982">
    <property type="entry name" value="Deoxyhypusine_synthase_sf"/>
</dbReference>
<dbReference type="EMBL" id="BX294135">
    <property type="protein sequence ID" value="CAD72062.1"/>
    <property type="molecule type" value="Genomic_DNA"/>
</dbReference>
<sequence>MNGKIRRHRQVFIFLRSTAKSQLDAHSGLNRSLTAAVDFSASLLRIGYRSFMNVTKFLETHFRHFNARELLASAKAYGEFVDGGGRMMVTLAGAMSTGELGLSLAEMIRKGKVHAVTCTAANLEEDIFNLVAHDEYEIVENWRALSAEDEVALRDRGFNRVTDTCIPETVMRHLEDRLVPMWQKAAGENAARMPVEYMFDLLDDDGLVQHYQVPRENSWVAAAKDAGIPVFTPGFEDSTLGNIYTAHVIDGSVPGHGAYATGTKQMQQLAQWYQATMKDPIGFFQIGGGIAGDFPICVVPMLIQDLKLDIPLWGYFCQISDATTSYGGYSGAVPNEKITWYKIDADSPKFMIQSDATICAPLVFAHVLGW</sequence>
<dbReference type="Gene3D" id="3.40.910.10">
    <property type="entry name" value="Deoxyhypusine synthase"/>
    <property type="match status" value="1"/>
</dbReference>
<dbReference type="Pfam" id="PF01916">
    <property type="entry name" value="DS"/>
    <property type="match status" value="1"/>
</dbReference>
<dbReference type="EnsemblBacteria" id="CAD72062">
    <property type="protein sequence ID" value="CAD72062"/>
    <property type="gene ID" value="RB1381"/>
</dbReference>
<reference evidence="3 4" key="1">
    <citation type="journal article" date="2003" name="Proc. Natl. Acad. Sci. U.S.A.">
        <title>Complete genome sequence of the marine planctomycete Pirellula sp. strain 1.</title>
        <authorList>
            <person name="Gloeckner F.O."/>
            <person name="Kube M."/>
            <person name="Bauer M."/>
            <person name="Teeling H."/>
            <person name="Lombardot T."/>
            <person name="Ludwig W."/>
            <person name="Gade D."/>
            <person name="Beck A."/>
            <person name="Borzym K."/>
            <person name="Heitmann K."/>
            <person name="Rabus R."/>
            <person name="Schlesner H."/>
            <person name="Amann R."/>
            <person name="Reinhardt R."/>
        </authorList>
    </citation>
    <scope>NUCLEOTIDE SEQUENCE [LARGE SCALE GENOMIC DNA]</scope>
    <source>
        <strain evidence="4">DSM 10527 / NCIMB 13988 / SH1</strain>
    </source>
</reference>
<protein>
    <submittedName>
        <fullName evidence="3">Similar to deoxyhypusine synthase (Dhs)</fullName>
    </submittedName>
</protein>
<gene>
    <name evidence="3" type="primary">dys1</name>
    <name evidence="3" type="ordered locus">RB1381</name>
</gene>
<dbReference type="PANTHER" id="PTHR11703:SF0">
    <property type="entry name" value="DEOXYHYPUSINE SYNTHASE"/>
    <property type="match status" value="1"/>
</dbReference>
<accession>Q7UXE5</accession>
<dbReference type="GO" id="GO:0005737">
    <property type="term" value="C:cytoplasm"/>
    <property type="evidence" value="ECO:0000318"/>
    <property type="project" value="GO_Central"/>
</dbReference>
<keyword evidence="4" id="KW-1185">Reference proteome</keyword>
<dbReference type="InterPro" id="IPR002773">
    <property type="entry name" value="Deoxyhypusine_synthase"/>
</dbReference>
<evidence type="ECO:0000256" key="2">
    <source>
        <dbReference type="ARBA" id="ARBA00023027"/>
    </source>
</evidence>
<dbReference type="GO" id="GO:0008216">
    <property type="term" value="P:spermidine metabolic process"/>
    <property type="evidence" value="ECO:0000318"/>
    <property type="project" value="GO_Central"/>
</dbReference>
<dbReference type="STRING" id="243090.RB1381"/>
<dbReference type="FunFam" id="3.40.910.10:FF:000013">
    <property type="entry name" value="Deoxyhypusine synthase"/>
    <property type="match status" value="1"/>
</dbReference>
<dbReference type="PANTHER" id="PTHR11703">
    <property type="entry name" value="DEOXYHYPUSINE SYNTHASE"/>
    <property type="match status" value="1"/>
</dbReference>
<comment type="similarity">
    <text evidence="1">Belongs to the deoxyhypusine synthase family.</text>
</comment>
<keyword evidence="2" id="KW-0520">NAD</keyword>
<dbReference type="InterPro" id="IPR029035">
    <property type="entry name" value="DHS-like_NAD/FAD-binding_dom"/>
</dbReference>
<dbReference type="AlphaFoldDB" id="Q7UXE5"/>
<dbReference type="GO" id="GO:0034038">
    <property type="term" value="F:deoxyhypusine synthase activity"/>
    <property type="evidence" value="ECO:0000318"/>
    <property type="project" value="GO_Central"/>
</dbReference>
<organism evidence="3 4">
    <name type="scientific">Rhodopirellula baltica (strain DSM 10527 / NCIMB 13988 / SH1)</name>
    <dbReference type="NCBI Taxonomy" id="243090"/>
    <lineage>
        <taxon>Bacteria</taxon>
        <taxon>Pseudomonadati</taxon>
        <taxon>Planctomycetota</taxon>
        <taxon>Planctomycetia</taxon>
        <taxon>Pirellulales</taxon>
        <taxon>Pirellulaceae</taxon>
        <taxon>Rhodopirellula</taxon>
    </lineage>
</organism>
<dbReference type="eggNOG" id="COG1899">
    <property type="taxonomic scope" value="Bacteria"/>
</dbReference>
<dbReference type="InParanoid" id="Q7UXE5"/>
<dbReference type="OrthoDB" id="19805at2"/>
<name>Q7UXE5_RHOBA</name>